<dbReference type="PANTHER" id="PTHR43748:SF2">
    <property type="entry name" value="RIBOSE-5-PHOSPHATE ISOMERASE 2-RELATED"/>
    <property type="match status" value="1"/>
</dbReference>
<keyword evidence="4" id="KW-1185">Reference proteome</keyword>
<organism evidence="3 4">
    <name type="scientific">Lupinus luteus</name>
    <name type="common">European yellow lupine</name>
    <dbReference type="NCBI Taxonomy" id="3873"/>
    <lineage>
        <taxon>Eukaryota</taxon>
        <taxon>Viridiplantae</taxon>
        <taxon>Streptophyta</taxon>
        <taxon>Embryophyta</taxon>
        <taxon>Tracheophyta</taxon>
        <taxon>Spermatophyta</taxon>
        <taxon>Magnoliopsida</taxon>
        <taxon>eudicotyledons</taxon>
        <taxon>Gunneridae</taxon>
        <taxon>Pentapetalae</taxon>
        <taxon>rosids</taxon>
        <taxon>fabids</taxon>
        <taxon>Fabales</taxon>
        <taxon>Fabaceae</taxon>
        <taxon>Papilionoideae</taxon>
        <taxon>50 kb inversion clade</taxon>
        <taxon>genistoids sensu lato</taxon>
        <taxon>core genistoids</taxon>
        <taxon>Genisteae</taxon>
        <taxon>Lupinus</taxon>
    </lineage>
</organism>
<reference evidence="3 4" key="1">
    <citation type="submission" date="2024-03" db="EMBL/GenBank/DDBJ databases">
        <authorList>
            <person name="Martinez-Hernandez J."/>
        </authorList>
    </citation>
    <scope>NUCLEOTIDE SEQUENCE [LARGE SCALE GENOMIC DNA]</scope>
</reference>
<evidence type="ECO:0000313" key="3">
    <source>
        <dbReference type="EMBL" id="CAL0310609.1"/>
    </source>
</evidence>
<dbReference type="InterPro" id="IPR050262">
    <property type="entry name" value="Ribose-5P_isomerase"/>
</dbReference>
<comment type="catalytic activity">
    <reaction evidence="1">
        <text>aldehydo-D-ribose 5-phosphate = D-ribulose 5-phosphate</text>
        <dbReference type="Rhea" id="RHEA:14657"/>
        <dbReference type="ChEBI" id="CHEBI:58121"/>
        <dbReference type="ChEBI" id="CHEBI:58273"/>
        <dbReference type="EC" id="5.3.1.6"/>
    </reaction>
</comment>
<sequence>MVEGACKKFVMIVDESELVNHIGGSSLSMLQFEENIGDLKVASDAILNLVGVVEHGMLLDVNTSVIIAGDVVGVVEHAIF</sequence>
<evidence type="ECO:0000256" key="2">
    <source>
        <dbReference type="ARBA" id="ARBA00004921"/>
    </source>
</evidence>
<evidence type="ECO:0000313" key="4">
    <source>
        <dbReference type="Proteomes" id="UP001497480"/>
    </source>
</evidence>
<evidence type="ECO:0000256" key="1">
    <source>
        <dbReference type="ARBA" id="ARBA00001713"/>
    </source>
</evidence>
<dbReference type="EMBL" id="CAXHTB010000008">
    <property type="protein sequence ID" value="CAL0310609.1"/>
    <property type="molecule type" value="Genomic_DNA"/>
</dbReference>
<name>A0AAV1WMP9_LUPLU</name>
<comment type="caution">
    <text evidence="3">The sequence shown here is derived from an EMBL/GenBank/DDBJ whole genome shotgun (WGS) entry which is preliminary data.</text>
</comment>
<accession>A0AAV1WMP9</accession>
<proteinExistence type="predicted"/>
<protein>
    <submittedName>
        <fullName evidence="3">Uncharacterized protein</fullName>
    </submittedName>
</protein>
<dbReference type="PANTHER" id="PTHR43748">
    <property type="entry name" value="RIBOSE-5-PHOSPHATE ISOMERASE 3, CHLOROPLASTIC-RELATED"/>
    <property type="match status" value="1"/>
</dbReference>
<comment type="pathway">
    <text evidence="2">Carbohydrate degradation.</text>
</comment>
<dbReference type="AlphaFoldDB" id="A0AAV1WMP9"/>
<dbReference type="GO" id="GO:0004751">
    <property type="term" value="F:ribose-5-phosphate isomerase activity"/>
    <property type="evidence" value="ECO:0007669"/>
    <property type="project" value="UniProtKB-EC"/>
</dbReference>
<gene>
    <name evidence="3" type="ORF">LLUT_LOCUS11669</name>
</gene>
<dbReference type="Proteomes" id="UP001497480">
    <property type="component" value="Unassembled WGS sequence"/>
</dbReference>